<gene>
    <name evidence="1" type="ORF">CKO45_12995</name>
</gene>
<dbReference type="Proteomes" id="UP000697995">
    <property type="component" value="Unassembled WGS sequence"/>
</dbReference>
<dbReference type="EMBL" id="NRSG01000086">
    <property type="protein sequence ID" value="MBK1659151.1"/>
    <property type="molecule type" value="Genomic_DNA"/>
</dbReference>
<evidence type="ECO:0000313" key="2">
    <source>
        <dbReference type="Proteomes" id="UP000697995"/>
    </source>
</evidence>
<accession>A0ABS1CY60</accession>
<keyword evidence="2" id="KW-1185">Reference proteome</keyword>
<reference evidence="1 2" key="1">
    <citation type="journal article" date="2020" name="Microorganisms">
        <title>Osmotic Adaptation and Compatible Solute Biosynthesis of Phototrophic Bacteria as Revealed from Genome Analyses.</title>
        <authorList>
            <person name="Imhoff J.F."/>
            <person name="Rahn T."/>
            <person name="Kunzel S."/>
            <person name="Keller A."/>
            <person name="Neulinger S.C."/>
        </authorList>
    </citation>
    <scope>NUCLEOTIDE SEQUENCE [LARGE SCALE GENOMIC DNA]</scope>
    <source>
        <strain evidence="1 2">DSM 15382</strain>
    </source>
</reference>
<evidence type="ECO:0000313" key="1">
    <source>
        <dbReference type="EMBL" id="MBK1659151.1"/>
    </source>
</evidence>
<evidence type="ECO:0008006" key="3">
    <source>
        <dbReference type="Google" id="ProtNLM"/>
    </source>
</evidence>
<comment type="caution">
    <text evidence="1">The sequence shown here is derived from an EMBL/GenBank/DDBJ whole genome shotgun (WGS) entry which is preliminary data.</text>
</comment>
<feature type="non-terminal residue" evidence="1">
    <location>
        <position position="1"/>
    </location>
</feature>
<protein>
    <recommendedName>
        <fullName evidence="3">General secretion pathway protein GspC</fullName>
    </recommendedName>
</protein>
<proteinExistence type="predicted"/>
<organism evidence="1 2">
    <name type="scientific">Paracraurococcus ruber</name>
    <dbReference type="NCBI Taxonomy" id="77675"/>
    <lineage>
        <taxon>Bacteria</taxon>
        <taxon>Pseudomonadati</taxon>
        <taxon>Pseudomonadota</taxon>
        <taxon>Alphaproteobacteria</taxon>
        <taxon>Acetobacterales</taxon>
        <taxon>Roseomonadaceae</taxon>
        <taxon>Paracraurococcus</taxon>
    </lineage>
</organism>
<name>A0ABS1CY60_9PROT</name>
<dbReference type="RefSeq" id="WP_200305665.1">
    <property type="nucleotide sequence ID" value="NZ_NRSG01000086.1"/>
</dbReference>
<sequence>PPVVVEAPAQEPPPPLAASGVVLRAAGALALLRLADDRVVRATEGEEVEGWQVARIGAEAVELRRGERAVVLPVRLRAAEGLTRQ</sequence>